<protein>
    <recommendedName>
        <fullName evidence="3">TIGR04255 family protein</fullName>
    </recommendedName>
</protein>
<evidence type="ECO:0008006" key="3">
    <source>
        <dbReference type="Google" id="ProtNLM"/>
    </source>
</evidence>
<proteinExistence type="predicted"/>
<gene>
    <name evidence="1" type="ORF">A2310_02795</name>
</gene>
<name>A0A1F4SSV3_UNCSA</name>
<sequence>MSFNIPKVNREEIIQTFKKHLINTVILRMDFADIFDSKDFASKVVAKLASDFPERGEETEEIFGQTEFALIPIKKIVSYILKNNKNKNYIKINQNSILIECKTYENFNGLLQLFNEILSIYFSLYPNNNILRIGLRKINFYDKEEKDQLITFEEYFNDSLLPELNKKYLGTTLSQDIHSYIIKGENNEGFSINFRYGSSVFEEKEKKIRRFILDIDGYSFDDLSQKTLIEKFKKINDKIFDVFYFSIGDKIKGELKV</sequence>
<dbReference type="InterPro" id="IPR026349">
    <property type="entry name" value="CHP04255"/>
</dbReference>
<evidence type="ECO:0000313" key="1">
    <source>
        <dbReference type="EMBL" id="OGC23511.1"/>
    </source>
</evidence>
<organism evidence="1 2">
    <name type="scientific">candidate division WOR-1 bacterium RIFOXYB2_FULL_37_13</name>
    <dbReference type="NCBI Taxonomy" id="1802579"/>
    <lineage>
        <taxon>Bacteria</taxon>
        <taxon>Bacillati</taxon>
        <taxon>Saganbacteria</taxon>
    </lineage>
</organism>
<dbReference type="EMBL" id="MEUB01000017">
    <property type="protein sequence ID" value="OGC23511.1"/>
    <property type="molecule type" value="Genomic_DNA"/>
</dbReference>
<evidence type="ECO:0000313" key="2">
    <source>
        <dbReference type="Proteomes" id="UP000178417"/>
    </source>
</evidence>
<dbReference type="AlphaFoldDB" id="A0A1F4SSV3"/>
<reference evidence="1 2" key="1">
    <citation type="journal article" date="2016" name="Nat. Commun.">
        <title>Thousands of microbial genomes shed light on interconnected biogeochemical processes in an aquifer system.</title>
        <authorList>
            <person name="Anantharaman K."/>
            <person name="Brown C.T."/>
            <person name="Hug L.A."/>
            <person name="Sharon I."/>
            <person name="Castelle C.J."/>
            <person name="Probst A.J."/>
            <person name="Thomas B.C."/>
            <person name="Singh A."/>
            <person name="Wilkins M.J."/>
            <person name="Karaoz U."/>
            <person name="Brodie E.L."/>
            <person name="Williams K.H."/>
            <person name="Hubbard S.S."/>
            <person name="Banfield J.F."/>
        </authorList>
    </citation>
    <scope>NUCLEOTIDE SEQUENCE [LARGE SCALE GENOMIC DNA]</scope>
</reference>
<accession>A0A1F4SSV3</accession>
<dbReference type="STRING" id="1802579.A2310_02795"/>
<dbReference type="NCBIfam" id="TIGR04255">
    <property type="entry name" value="sporadTIGR04255"/>
    <property type="match status" value="1"/>
</dbReference>
<comment type="caution">
    <text evidence="1">The sequence shown here is derived from an EMBL/GenBank/DDBJ whole genome shotgun (WGS) entry which is preliminary data.</text>
</comment>
<dbReference type="Proteomes" id="UP000178417">
    <property type="component" value="Unassembled WGS sequence"/>
</dbReference>